<keyword evidence="7" id="KW-1003">Cell membrane</keyword>
<evidence type="ECO:0000256" key="18">
    <source>
        <dbReference type="ARBA" id="ARBA00022840"/>
    </source>
</evidence>
<comment type="function">
    <text evidence="26">The processed protein kinase Xa21 chain released by protein cleavage after X.oryzae pv. oryzae protein Ax21 detection translocates into the nucleus where it can bind and regulate WRKY62, a transcription factor. Confers resistance to the bacterial pathogen X.oryzae pv. oryzae (Xoo).</text>
</comment>
<dbReference type="FunFam" id="3.30.200.20:FF:000432">
    <property type="entry name" value="LRR receptor-like serine/threonine-protein kinase EFR"/>
    <property type="match status" value="1"/>
</dbReference>
<accession>A0A0E0HSM7</accession>
<dbReference type="InterPro" id="IPR011009">
    <property type="entry name" value="Kinase-like_dom_sf"/>
</dbReference>
<evidence type="ECO:0000256" key="7">
    <source>
        <dbReference type="ARBA" id="ARBA00022475"/>
    </source>
</evidence>
<comment type="cofactor">
    <cofactor evidence="1">
        <name>Mn(2+)</name>
        <dbReference type="ChEBI" id="CHEBI:29035"/>
    </cofactor>
</comment>
<dbReference type="SUPFAM" id="SSF56112">
    <property type="entry name" value="Protein kinase-like (PK-like)"/>
    <property type="match status" value="1"/>
</dbReference>
<evidence type="ECO:0000256" key="21">
    <source>
        <dbReference type="ARBA" id="ARBA00023170"/>
    </source>
</evidence>
<keyword evidence="9" id="KW-0597">Phosphoprotein</keyword>
<dbReference type="InterPro" id="IPR001611">
    <property type="entry name" value="Leu-rich_rpt"/>
</dbReference>
<dbReference type="GO" id="GO:0004674">
    <property type="term" value="F:protein serine/threonine kinase activity"/>
    <property type="evidence" value="ECO:0007669"/>
    <property type="project" value="UniProtKB-KW"/>
</dbReference>
<protein>
    <recommendedName>
        <fullName evidence="27">Receptor kinase-like protein Xa21</fullName>
        <ecNumber evidence="6">2.7.11.1</ecNumber>
    </recommendedName>
</protein>
<dbReference type="SMART" id="SM00220">
    <property type="entry name" value="S_TKc"/>
    <property type="match status" value="1"/>
</dbReference>
<dbReference type="Gene3D" id="1.10.510.10">
    <property type="entry name" value="Transferase(Phosphotransferase) domain 1"/>
    <property type="match status" value="1"/>
</dbReference>
<dbReference type="InterPro" id="IPR001245">
    <property type="entry name" value="Ser-Thr/Tyr_kinase_cat_dom"/>
</dbReference>
<dbReference type="FunFam" id="3.80.10.10:FF:000288">
    <property type="entry name" value="LRR receptor-like serine/threonine-protein kinase EFR"/>
    <property type="match status" value="1"/>
</dbReference>
<evidence type="ECO:0000256" key="15">
    <source>
        <dbReference type="ARBA" id="ARBA00022741"/>
    </source>
</evidence>
<evidence type="ECO:0000256" key="4">
    <source>
        <dbReference type="ARBA" id="ARBA00004389"/>
    </source>
</evidence>
<evidence type="ECO:0000256" key="2">
    <source>
        <dbReference type="ARBA" id="ARBA00001946"/>
    </source>
</evidence>
<dbReference type="GO" id="GO:0005789">
    <property type="term" value="C:endoplasmic reticulum membrane"/>
    <property type="evidence" value="ECO:0007669"/>
    <property type="project" value="UniProtKB-SubCell"/>
</dbReference>
<evidence type="ECO:0000256" key="28">
    <source>
        <dbReference type="PROSITE-ProRule" id="PRU10141"/>
    </source>
</evidence>
<evidence type="ECO:0000313" key="32">
    <source>
        <dbReference type="EnsemblPlants" id="ONIVA06G22400.1"/>
    </source>
</evidence>
<evidence type="ECO:0000256" key="8">
    <source>
        <dbReference type="ARBA" id="ARBA00022527"/>
    </source>
</evidence>
<dbReference type="PROSITE" id="PS50011">
    <property type="entry name" value="PROTEIN_KINASE_DOM"/>
    <property type="match status" value="1"/>
</dbReference>
<dbReference type="GO" id="GO:0033612">
    <property type="term" value="F:receptor serine/threonine kinase binding"/>
    <property type="evidence" value="ECO:0007669"/>
    <property type="project" value="TreeGrafter"/>
</dbReference>
<evidence type="ECO:0000256" key="29">
    <source>
        <dbReference type="SAM" id="Phobius"/>
    </source>
</evidence>
<keyword evidence="19 29" id="KW-1133">Transmembrane helix</keyword>
<evidence type="ECO:0000313" key="33">
    <source>
        <dbReference type="Proteomes" id="UP000006591"/>
    </source>
</evidence>
<evidence type="ECO:0000256" key="23">
    <source>
        <dbReference type="ARBA" id="ARBA00047899"/>
    </source>
</evidence>
<dbReference type="Pfam" id="PF08263">
    <property type="entry name" value="LRRNT_2"/>
    <property type="match status" value="1"/>
</dbReference>
<dbReference type="InterPro" id="IPR017441">
    <property type="entry name" value="Protein_kinase_ATP_BS"/>
</dbReference>
<evidence type="ECO:0000256" key="24">
    <source>
        <dbReference type="ARBA" id="ARBA00048679"/>
    </source>
</evidence>
<comment type="subcellular location">
    <subcellularLocation>
        <location evidence="3">Cell membrane</location>
        <topology evidence="3">Single-pass type I membrane protein</topology>
    </subcellularLocation>
    <subcellularLocation>
        <location evidence="4">Endoplasmic reticulum membrane</location>
        <topology evidence="4">Single-pass membrane protein</topology>
    </subcellularLocation>
</comment>
<evidence type="ECO:0000256" key="14">
    <source>
        <dbReference type="ARBA" id="ARBA00022737"/>
    </source>
</evidence>
<organism evidence="32">
    <name type="scientific">Oryza nivara</name>
    <name type="common">Indian wild rice</name>
    <name type="synonym">Oryza sativa f. spontanea</name>
    <dbReference type="NCBI Taxonomy" id="4536"/>
    <lineage>
        <taxon>Eukaryota</taxon>
        <taxon>Viridiplantae</taxon>
        <taxon>Streptophyta</taxon>
        <taxon>Embryophyta</taxon>
        <taxon>Tracheophyta</taxon>
        <taxon>Spermatophyta</taxon>
        <taxon>Magnoliopsida</taxon>
        <taxon>Liliopsida</taxon>
        <taxon>Poales</taxon>
        <taxon>Poaceae</taxon>
        <taxon>BOP clade</taxon>
        <taxon>Oryzoideae</taxon>
        <taxon>Oryzeae</taxon>
        <taxon>Oryzinae</taxon>
        <taxon>Oryza</taxon>
    </lineage>
</organism>
<dbReference type="STRING" id="4536.A0A0E0HSM7"/>
<evidence type="ECO:0000256" key="3">
    <source>
        <dbReference type="ARBA" id="ARBA00004251"/>
    </source>
</evidence>
<comment type="catalytic activity">
    <reaction evidence="23">
        <text>L-threonyl-[protein] + ATP = O-phospho-L-threonyl-[protein] + ADP + H(+)</text>
        <dbReference type="Rhea" id="RHEA:46608"/>
        <dbReference type="Rhea" id="RHEA-COMP:11060"/>
        <dbReference type="Rhea" id="RHEA-COMP:11605"/>
        <dbReference type="ChEBI" id="CHEBI:15378"/>
        <dbReference type="ChEBI" id="CHEBI:30013"/>
        <dbReference type="ChEBI" id="CHEBI:30616"/>
        <dbReference type="ChEBI" id="CHEBI:61977"/>
        <dbReference type="ChEBI" id="CHEBI:456216"/>
        <dbReference type="EC" id="2.7.11.1"/>
    </reaction>
</comment>
<dbReference type="InterPro" id="IPR003591">
    <property type="entry name" value="Leu-rich_rpt_typical-subtyp"/>
</dbReference>
<evidence type="ECO:0000256" key="9">
    <source>
        <dbReference type="ARBA" id="ARBA00022553"/>
    </source>
</evidence>
<keyword evidence="17" id="KW-0256">Endoplasmic reticulum</keyword>
<dbReference type="HOGENOM" id="CLU_000288_22_0_1"/>
<dbReference type="Pfam" id="PF13855">
    <property type="entry name" value="LRR_8"/>
    <property type="match status" value="2"/>
</dbReference>
<comment type="catalytic activity">
    <reaction evidence="24">
        <text>L-seryl-[protein] + ATP = O-phospho-L-seryl-[protein] + ADP + H(+)</text>
        <dbReference type="Rhea" id="RHEA:17989"/>
        <dbReference type="Rhea" id="RHEA-COMP:9863"/>
        <dbReference type="Rhea" id="RHEA-COMP:11604"/>
        <dbReference type="ChEBI" id="CHEBI:15378"/>
        <dbReference type="ChEBI" id="CHEBI:29999"/>
        <dbReference type="ChEBI" id="CHEBI:30616"/>
        <dbReference type="ChEBI" id="CHEBI:83421"/>
        <dbReference type="ChEBI" id="CHEBI:456216"/>
        <dbReference type="EC" id="2.7.11.1"/>
    </reaction>
</comment>
<dbReference type="Gene3D" id="3.30.200.20">
    <property type="entry name" value="Phosphorylase Kinase, domain 1"/>
    <property type="match status" value="1"/>
</dbReference>
<evidence type="ECO:0000256" key="19">
    <source>
        <dbReference type="ARBA" id="ARBA00022989"/>
    </source>
</evidence>
<dbReference type="InterPro" id="IPR000719">
    <property type="entry name" value="Prot_kinase_dom"/>
</dbReference>
<dbReference type="GO" id="GO:0005886">
    <property type="term" value="C:plasma membrane"/>
    <property type="evidence" value="ECO:0007669"/>
    <property type="project" value="UniProtKB-SubCell"/>
</dbReference>
<keyword evidence="18 28" id="KW-0067">ATP-binding</keyword>
<dbReference type="SMART" id="SM00369">
    <property type="entry name" value="LRR_TYP"/>
    <property type="match status" value="9"/>
</dbReference>
<keyword evidence="16" id="KW-0418">Kinase</keyword>
<dbReference type="Pfam" id="PF07714">
    <property type="entry name" value="PK_Tyr_Ser-Thr"/>
    <property type="match status" value="1"/>
</dbReference>
<dbReference type="EnsemblPlants" id="ONIVA06G22400.1">
    <property type="protein sequence ID" value="ONIVA06G22400.1"/>
    <property type="gene ID" value="ONIVA06G22400"/>
</dbReference>
<keyword evidence="10" id="KW-0433">Leucine-rich repeat</keyword>
<comment type="similarity">
    <text evidence="5">Belongs to the protein kinase superfamily. Ser/Thr protein kinase family.</text>
</comment>
<dbReference type="Proteomes" id="UP000006591">
    <property type="component" value="Chromosome 6"/>
</dbReference>
<dbReference type="InterPro" id="IPR050647">
    <property type="entry name" value="Plant_LRR-RLKs"/>
</dbReference>
<dbReference type="SUPFAM" id="SSF52047">
    <property type="entry name" value="RNI-like"/>
    <property type="match status" value="1"/>
</dbReference>
<evidence type="ECO:0000256" key="10">
    <source>
        <dbReference type="ARBA" id="ARBA00022614"/>
    </source>
</evidence>
<dbReference type="AlphaFoldDB" id="A0A0E0HSM7"/>
<name>A0A0E0HSM7_ORYNI</name>
<dbReference type="FunFam" id="1.10.510.10:FF:000358">
    <property type="entry name" value="Putative leucine-rich repeat receptor-like serine/threonine-protein kinase"/>
    <property type="match status" value="1"/>
</dbReference>
<evidence type="ECO:0000256" key="1">
    <source>
        <dbReference type="ARBA" id="ARBA00001936"/>
    </source>
</evidence>
<dbReference type="SUPFAM" id="SSF52058">
    <property type="entry name" value="L domain-like"/>
    <property type="match status" value="2"/>
</dbReference>
<keyword evidence="15 28" id="KW-0547">Nucleotide-binding</keyword>
<evidence type="ECO:0000256" key="5">
    <source>
        <dbReference type="ARBA" id="ARBA00008684"/>
    </source>
</evidence>
<dbReference type="Gene3D" id="3.80.10.10">
    <property type="entry name" value="Ribonuclease Inhibitor"/>
    <property type="match status" value="4"/>
</dbReference>
<feature type="domain" description="Protein kinase" evidence="31">
    <location>
        <begin position="823"/>
        <end position="1122"/>
    </location>
</feature>
<dbReference type="PROSITE" id="PS00107">
    <property type="entry name" value="PROTEIN_KINASE_ATP"/>
    <property type="match status" value="1"/>
</dbReference>
<comment type="cofactor">
    <cofactor evidence="2">
        <name>Mg(2+)</name>
        <dbReference type="ChEBI" id="CHEBI:18420"/>
    </cofactor>
</comment>
<evidence type="ECO:0000256" key="30">
    <source>
        <dbReference type="SAM" id="SignalP"/>
    </source>
</evidence>
<feature type="chain" id="PRO_5002361926" description="Receptor kinase-like protein Xa21" evidence="30">
    <location>
        <begin position="28"/>
        <end position="1127"/>
    </location>
</feature>
<evidence type="ECO:0000256" key="11">
    <source>
        <dbReference type="ARBA" id="ARBA00022679"/>
    </source>
</evidence>
<dbReference type="PANTHER" id="PTHR48056:SF89">
    <property type="entry name" value="OS06G0585982 PROTEIN"/>
    <property type="match status" value="1"/>
</dbReference>
<keyword evidence="8" id="KW-0723">Serine/threonine-protein kinase</keyword>
<evidence type="ECO:0000256" key="27">
    <source>
        <dbReference type="ARBA" id="ARBA00072040"/>
    </source>
</evidence>
<evidence type="ECO:0000256" key="17">
    <source>
        <dbReference type="ARBA" id="ARBA00022824"/>
    </source>
</evidence>
<evidence type="ECO:0000256" key="12">
    <source>
        <dbReference type="ARBA" id="ARBA00022692"/>
    </source>
</evidence>
<feature type="binding site" evidence="28">
    <location>
        <position position="852"/>
    </location>
    <ligand>
        <name>ATP</name>
        <dbReference type="ChEBI" id="CHEBI:30616"/>
    </ligand>
</feature>
<dbReference type="InterPro" id="IPR008271">
    <property type="entry name" value="Ser/Thr_kinase_AS"/>
</dbReference>
<evidence type="ECO:0000256" key="16">
    <source>
        <dbReference type="ARBA" id="ARBA00022777"/>
    </source>
</evidence>
<feature type="transmembrane region" description="Helical" evidence="29">
    <location>
        <begin position="771"/>
        <end position="790"/>
    </location>
</feature>
<evidence type="ECO:0000256" key="22">
    <source>
        <dbReference type="ARBA" id="ARBA00023180"/>
    </source>
</evidence>
<dbReference type="PANTHER" id="PTHR48056">
    <property type="entry name" value="LRR RECEPTOR-LIKE SERINE/THREONINE-PROTEIN KINASE-RELATED"/>
    <property type="match status" value="1"/>
</dbReference>
<reference evidence="32" key="2">
    <citation type="submission" date="2018-04" db="EMBL/GenBank/DDBJ databases">
        <title>OnivRS2 (Oryza nivara Reference Sequence Version 2).</title>
        <authorList>
            <person name="Zhang J."/>
            <person name="Kudrna D."/>
            <person name="Lee S."/>
            <person name="Talag J."/>
            <person name="Rajasekar S."/>
            <person name="Welchert J."/>
            <person name="Hsing Y.-I."/>
            <person name="Wing R.A."/>
        </authorList>
    </citation>
    <scope>NUCLEOTIDE SEQUENCE [LARGE SCALE GENOMIC DNA]</scope>
    <source>
        <strain evidence="32">SL10</strain>
    </source>
</reference>
<dbReference type="PROSITE" id="PS00108">
    <property type="entry name" value="PROTEIN_KINASE_ST"/>
    <property type="match status" value="1"/>
</dbReference>
<keyword evidence="14" id="KW-0677">Repeat</keyword>
<dbReference type="eggNOG" id="ENOG502QPYS">
    <property type="taxonomic scope" value="Eukaryota"/>
</dbReference>
<evidence type="ECO:0000256" key="20">
    <source>
        <dbReference type="ARBA" id="ARBA00023136"/>
    </source>
</evidence>
<evidence type="ECO:0000256" key="13">
    <source>
        <dbReference type="ARBA" id="ARBA00022729"/>
    </source>
</evidence>
<dbReference type="EC" id="2.7.11.1" evidence="6"/>
<dbReference type="InterPro" id="IPR013210">
    <property type="entry name" value="LRR_N_plant-typ"/>
</dbReference>
<keyword evidence="22" id="KW-0325">Glycoprotein</keyword>
<dbReference type="FunFam" id="3.80.10.10:FF:000041">
    <property type="entry name" value="LRR receptor-like serine/threonine-protein kinase ERECTA"/>
    <property type="match status" value="1"/>
</dbReference>
<reference evidence="32" key="1">
    <citation type="submission" date="2015-04" db="UniProtKB">
        <authorList>
            <consortium name="EnsemblPlants"/>
        </authorList>
    </citation>
    <scope>IDENTIFICATION</scope>
    <source>
        <strain evidence="32">SL10</strain>
    </source>
</reference>
<feature type="signal peptide" evidence="30">
    <location>
        <begin position="1"/>
        <end position="27"/>
    </location>
</feature>
<evidence type="ECO:0000256" key="6">
    <source>
        <dbReference type="ARBA" id="ARBA00012513"/>
    </source>
</evidence>
<dbReference type="GO" id="GO:0005524">
    <property type="term" value="F:ATP binding"/>
    <property type="evidence" value="ECO:0007669"/>
    <property type="project" value="UniProtKB-UniRule"/>
</dbReference>
<dbReference type="OMA" id="HNCIVPL"/>
<dbReference type="InterPro" id="IPR032675">
    <property type="entry name" value="LRR_dom_sf"/>
</dbReference>
<keyword evidence="12 29" id="KW-0812">Transmembrane</keyword>
<keyword evidence="21" id="KW-0675">Receptor</keyword>
<dbReference type="FunFam" id="3.80.10.10:FF:001158">
    <property type="entry name" value="Leucine-rich repeat protein kinase family protein"/>
    <property type="match status" value="1"/>
</dbReference>
<keyword evidence="11" id="KW-0808">Transferase</keyword>
<evidence type="ECO:0000256" key="25">
    <source>
        <dbReference type="ARBA" id="ARBA00054320"/>
    </source>
</evidence>
<dbReference type="Pfam" id="PF00560">
    <property type="entry name" value="LRR_1"/>
    <property type="match status" value="7"/>
</dbReference>
<dbReference type="Gramene" id="ONIVA06G22400.1">
    <property type="protein sequence ID" value="ONIVA06G22400.1"/>
    <property type="gene ID" value="ONIVA06G22400"/>
</dbReference>
<evidence type="ECO:0000256" key="26">
    <source>
        <dbReference type="ARBA" id="ARBA00056628"/>
    </source>
</evidence>
<dbReference type="FunFam" id="3.80.10.10:FF:000275">
    <property type="entry name" value="Leucine-rich repeat receptor-like protein kinase"/>
    <property type="match status" value="1"/>
</dbReference>
<proteinExistence type="inferred from homology"/>
<sequence>MIRLETQSHALHPCLLILVCGLALASSRETDTENDRQALLCFKSQLSDPAKALSSWSNTSKQFCNWHGVTCTAQSPRRVTAVDLISEGLIGSISSCISNLTSLTRLQLSDNSFNGAIPSNLGLLINLSYLNLSMNSLSGEIPSGLSSCAQLGVLSLWNNSLQGEIPQTLSRCINIREINLSNNKLQGSIPVGFGTLPKLETLILAGNSLFGNIPPSLGGSSSLIYVDLGGNSLTGEIPESLGNSSSLQVLRLMSNRLTGKLPEVMFNSLSLTTICLQKNIIVGSIPQVTTISSPLKYLSLIENGLSGQMPSSLGNLSSLILLDISFNNLVGSIPESLGHILRLETLKLNINNLSGLVPPSLYNMSSLKILGLANNSLIGTLPSNMGYSLPNIQKLIFSSNRFHGEIPTSLINASQLEMIYIYDNSLTGLIPSFGSLKFLTVLDVGGNMLEAGNWGFLSSLSNCSGLTTLMIDSNSLQGSLPLSIGSLPLSLERLWFRVNKISGPIPMEIGNLKNLTELIIAHNLINGSIPPTLVNLRNLVILGLEHNNLSGHLPDFMGNFIQLNDISLEVNNLNGSIPTSIGHCRQLSKVNLSHNSLVGSIPSELFKISSLTDYLDLSHNHLSGEIPEEVGNLINLNKLVISNNRLSGKIPSTLSQCVLLESLQIQSNFLEGSIPQSFTKLVGMKEMDLSHNNLSGEVPSFLASMSNLLVLNLSFNNFEGMVPQGGIFSNGSIVLLEGNNRLCSSVPALGLPTCSKPVDHKRRHYSLAGKLVTLVVIACAVLSCLLAVMLKRKKRQSVPSSEQSDQDMKRITFQDIAKATNQFSFANLVGAGSFGSVYKGSLELEDNTVAIKVFNLNIFGANMSFNAECETLKNIRHRNLVKVITSCSSVDLSGNEFKALIYKYMPNGNLEMWLHHNVHEQGQRKTISLSQRINIALDVALALDYLHNQCGYHIVHCDLKPSNILLDLEMTACVGDFGLARFLCSRSDAQQIDSATLARLKGSIGYIAPEYGVNVAISTKGDVYSFGVLLLEMITGNRPTDQKFNDGITLHDYISKAWPNNISEIVDRHFMLQNAININDMMHNCIVPLVQIGLSCSMASPKARPEMEKVCSEILVIKHAFSSINVI</sequence>
<keyword evidence="20 29" id="KW-0472">Membrane</keyword>
<keyword evidence="33" id="KW-1185">Reference proteome</keyword>
<keyword evidence="13 30" id="KW-0732">Signal</keyword>
<comment type="function">
    <text evidence="25">Receptor kinase that detects X.oryzae pv. oryzae protein Ax21 to promote innate immunity. Following X.oryzae pv. oryzae protein Ax21 detection, undergoes cleavage, releasing the processed protein kinase Xa21 chain.</text>
</comment>
<evidence type="ECO:0000259" key="31">
    <source>
        <dbReference type="PROSITE" id="PS50011"/>
    </source>
</evidence>